<dbReference type="InterPro" id="IPR004360">
    <property type="entry name" value="Glyas_Fos-R_dOase_dom"/>
</dbReference>
<dbReference type="InterPro" id="IPR051785">
    <property type="entry name" value="MMCE/EMCE_epimerase"/>
</dbReference>
<dbReference type="GO" id="GO:0046491">
    <property type="term" value="P:L-methylmalonyl-CoA metabolic process"/>
    <property type="evidence" value="ECO:0007669"/>
    <property type="project" value="TreeGrafter"/>
</dbReference>
<name>A0A2S6AVJ1_9NOCA</name>
<accession>A0A2S6AVJ1</accession>
<dbReference type="SUPFAM" id="SSF54593">
    <property type="entry name" value="Glyoxalase/Bleomycin resistance protein/Dihydroxybiphenyl dioxygenase"/>
    <property type="match status" value="2"/>
</dbReference>
<sequence>MRLRHPRDRAWALVQRSQLSRVGRLGADEGRPEQGSIVTAIVRAWLHVQLNSTDEEACHRFYVETFGLREVMRTESLPVEDGTPFAIDGPMRSNTFFLYDVRGPRTTVGIEAQLWQTPAVHGEAYPNITHPGFQAVGLRVPDLDPVLAVAETNGGTILRVVNEAVLADGGTRTAWLRDPDGILVEVVEAPGLDAPSNLHRHVLSTADFAASLAFYETLGFTRVSIEKGVKAGAWAPEVPDNATADTAVLTLPGGGYSLLVIGWVDPVPQGRAYSSGNHRGLFRCALATDDIDAAMAQLSAGEQKIEYRGPYEFAMTGTKLPNLRVLFLTDPDGVTVEVVHRPM</sequence>
<evidence type="ECO:0000313" key="4">
    <source>
        <dbReference type="Proteomes" id="UP000239874"/>
    </source>
</evidence>
<evidence type="ECO:0000259" key="2">
    <source>
        <dbReference type="PROSITE" id="PS51819"/>
    </source>
</evidence>
<dbReference type="CDD" id="cd06587">
    <property type="entry name" value="VOC"/>
    <property type="match status" value="2"/>
</dbReference>
<gene>
    <name evidence="3" type="ORF">C5E45_03540</name>
</gene>
<dbReference type="AlphaFoldDB" id="A0A2S6AVJ1"/>
<reference evidence="3 4" key="1">
    <citation type="submission" date="2018-02" db="EMBL/GenBank/DDBJ databases">
        <title>8 Nocardia nova and 1 Nocardia cyriacigeorgica strain used for evolution to TMP-SMX.</title>
        <authorList>
            <person name="Mehta H."/>
            <person name="Weng J."/>
            <person name="Shamoo Y."/>
        </authorList>
    </citation>
    <scope>NUCLEOTIDE SEQUENCE [LARGE SCALE GENOMIC DNA]</scope>
    <source>
        <strain evidence="3 4">MDA3139</strain>
    </source>
</reference>
<evidence type="ECO:0000313" key="3">
    <source>
        <dbReference type="EMBL" id="PPJ39265.1"/>
    </source>
</evidence>
<evidence type="ECO:0000256" key="1">
    <source>
        <dbReference type="ARBA" id="ARBA00022723"/>
    </source>
</evidence>
<dbReference type="InterPro" id="IPR037523">
    <property type="entry name" value="VOC_core"/>
</dbReference>
<dbReference type="Gene3D" id="3.10.180.10">
    <property type="entry name" value="2,3-Dihydroxybiphenyl 1,2-Dioxygenase, domain 1"/>
    <property type="match status" value="2"/>
</dbReference>
<keyword evidence="1" id="KW-0479">Metal-binding</keyword>
<protein>
    <recommendedName>
        <fullName evidence="2">VOC domain-containing protein</fullName>
    </recommendedName>
</protein>
<proteinExistence type="predicted"/>
<dbReference type="PANTHER" id="PTHR43048">
    <property type="entry name" value="METHYLMALONYL-COA EPIMERASE"/>
    <property type="match status" value="1"/>
</dbReference>
<feature type="domain" description="VOC" evidence="2">
    <location>
        <begin position="197"/>
        <end position="341"/>
    </location>
</feature>
<dbReference type="GO" id="GO:0004493">
    <property type="term" value="F:methylmalonyl-CoA epimerase activity"/>
    <property type="evidence" value="ECO:0007669"/>
    <property type="project" value="TreeGrafter"/>
</dbReference>
<dbReference type="EMBL" id="PSZC01000002">
    <property type="protein sequence ID" value="PPJ39265.1"/>
    <property type="molecule type" value="Genomic_DNA"/>
</dbReference>
<feature type="domain" description="VOC" evidence="2">
    <location>
        <begin position="44"/>
        <end position="189"/>
    </location>
</feature>
<comment type="caution">
    <text evidence="3">The sequence shown here is derived from an EMBL/GenBank/DDBJ whole genome shotgun (WGS) entry which is preliminary data.</text>
</comment>
<dbReference type="PANTHER" id="PTHR43048:SF3">
    <property type="entry name" value="METHYLMALONYL-COA EPIMERASE, MITOCHONDRIAL"/>
    <property type="match status" value="1"/>
</dbReference>
<dbReference type="GO" id="GO:0046872">
    <property type="term" value="F:metal ion binding"/>
    <property type="evidence" value="ECO:0007669"/>
    <property type="project" value="UniProtKB-KW"/>
</dbReference>
<dbReference type="InterPro" id="IPR029068">
    <property type="entry name" value="Glyas_Bleomycin-R_OHBP_Dase"/>
</dbReference>
<dbReference type="Pfam" id="PF00903">
    <property type="entry name" value="Glyoxalase"/>
    <property type="match status" value="2"/>
</dbReference>
<organism evidence="3 4">
    <name type="scientific">Nocardia nova</name>
    <dbReference type="NCBI Taxonomy" id="37330"/>
    <lineage>
        <taxon>Bacteria</taxon>
        <taxon>Bacillati</taxon>
        <taxon>Actinomycetota</taxon>
        <taxon>Actinomycetes</taxon>
        <taxon>Mycobacteriales</taxon>
        <taxon>Nocardiaceae</taxon>
        <taxon>Nocardia</taxon>
    </lineage>
</organism>
<dbReference type="PROSITE" id="PS51819">
    <property type="entry name" value="VOC"/>
    <property type="match status" value="2"/>
</dbReference>
<dbReference type="Proteomes" id="UP000239874">
    <property type="component" value="Unassembled WGS sequence"/>
</dbReference>